<evidence type="ECO:0000256" key="4">
    <source>
        <dbReference type="ARBA" id="ARBA00022692"/>
    </source>
</evidence>
<dbReference type="Pfam" id="PF06645">
    <property type="entry name" value="SPC12"/>
    <property type="match status" value="1"/>
</dbReference>
<evidence type="ECO:0000256" key="2">
    <source>
        <dbReference type="ARBA" id="ARBA00005245"/>
    </source>
</evidence>
<dbReference type="GO" id="GO:0005787">
    <property type="term" value="C:signal peptidase complex"/>
    <property type="evidence" value="ECO:0007669"/>
    <property type="project" value="InterPro"/>
</dbReference>
<proteinExistence type="inferred from homology"/>
<dbReference type="AlphaFoldDB" id="A0A922L0S3"/>
<dbReference type="PANTHER" id="PTHR13202:SF0">
    <property type="entry name" value="SIGNAL PEPTIDASE COMPLEX SUBUNIT 1"/>
    <property type="match status" value="1"/>
</dbReference>
<reference evidence="13" key="1">
    <citation type="submission" date="2013-05" db="EMBL/GenBank/DDBJ databases">
        <authorList>
            <person name="Yim A.K.Y."/>
            <person name="Chan T.F."/>
            <person name="Ji K.M."/>
            <person name="Liu X.Y."/>
            <person name="Zhou J.W."/>
            <person name="Li R.Q."/>
            <person name="Yang K.Y."/>
            <person name="Li J."/>
            <person name="Li M."/>
            <person name="Law P.T.W."/>
            <person name="Wu Y.L."/>
            <person name="Cai Z.L."/>
            <person name="Qin H."/>
            <person name="Bao Y."/>
            <person name="Leung R.K.K."/>
            <person name="Ng P.K.S."/>
            <person name="Zou J."/>
            <person name="Zhong X.J."/>
            <person name="Ran P.X."/>
            <person name="Zhong N.S."/>
            <person name="Liu Z.G."/>
            <person name="Tsui S.K.W."/>
        </authorList>
    </citation>
    <scope>NUCLEOTIDE SEQUENCE</scope>
    <source>
        <strain evidence="13">Derf</strain>
        <tissue evidence="13">Whole organism</tissue>
    </source>
</reference>
<accession>A0A922L0S3</accession>
<dbReference type="InterPro" id="IPR009542">
    <property type="entry name" value="Spc1/SPCS1"/>
</dbReference>
<keyword evidence="6 11" id="KW-1133">Transmembrane helix</keyword>
<dbReference type="EMBL" id="ASGP02000004">
    <property type="protein sequence ID" value="KAH9510849.1"/>
    <property type="molecule type" value="Genomic_DNA"/>
</dbReference>
<dbReference type="Proteomes" id="UP000790347">
    <property type="component" value="Unassembled WGS sequence"/>
</dbReference>
<organism evidence="13 14">
    <name type="scientific">Dermatophagoides farinae</name>
    <name type="common">American house dust mite</name>
    <dbReference type="NCBI Taxonomy" id="6954"/>
    <lineage>
        <taxon>Eukaryota</taxon>
        <taxon>Metazoa</taxon>
        <taxon>Ecdysozoa</taxon>
        <taxon>Arthropoda</taxon>
        <taxon>Chelicerata</taxon>
        <taxon>Arachnida</taxon>
        <taxon>Acari</taxon>
        <taxon>Acariformes</taxon>
        <taxon>Sarcoptiformes</taxon>
        <taxon>Astigmata</taxon>
        <taxon>Psoroptidia</taxon>
        <taxon>Analgoidea</taxon>
        <taxon>Pyroglyphidae</taxon>
        <taxon>Dermatophagoidinae</taxon>
        <taxon>Dermatophagoides</taxon>
    </lineage>
</organism>
<feature type="transmembrane region" description="Helical" evidence="11">
    <location>
        <begin position="21"/>
        <end position="41"/>
    </location>
</feature>
<dbReference type="GO" id="GO:0045047">
    <property type="term" value="P:protein targeting to ER"/>
    <property type="evidence" value="ECO:0007669"/>
    <property type="project" value="TreeGrafter"/>
</dbReference>
<feature type="transmembrane region" description="Helical" evidence="11">
    <location>
        <begin position="47"/>
        <end position="69"/>
    </location>
</feature>
<sequence length="123" mass="14179">MFEDYTKSLYMDFDGQRRAESYFERIVVLSSIIGLIVGYAYQLISLAIIILGVGFVLSALITIPPWPMYRRCPLKWQKHDPTMFDDYTPVSGDECHHHHHQNESQPSTSGQQQSKKSSKNKNN</sequence>
<evidence type="ECO:0000256" key="5">
    <source>
        <dbReference type="ARBA" id="ARBA00022824"/>
    </source>
</evidence>
<comment type="similarity">
    <text evidence="2">Belongs to the SPCS1 family.</text>
</comment>
<evidence type="ECO:0000313" key="12">
    <source>
        <dbReference type="EMBL" id="KAH7637076.1"/>
    </source>
</evidence>
<keyword evidence="7 11" id="KW-0472">Membrane</keyword>
<evidence type="ECO:0000256" key="1">
    <source>
        <dbReference type="ARBA" id="ARBA00004477"/>
    </source>
</evidence>
<evidence type="ECO:0000256" key="9">
    <source>
        <dbReference type="ARBA" id="ARBA00045204"/>
    </source>
</evidence>
<dbReference type="PANTHER" id="PTHR13202">
    <property type="entry name" value="MICROSOMAL SIGNAL PEPTIDASE 12 KDA SUBUNIT"/>
    <property type="match status" value="1"/>
</dbReference>
<reference evidence="12" key="3">
    <citation type="journal article" date="2021" name="World Allergy Organ. J.">
        <title>Chromosome-level assembly of Dermatophagoides farinae genome and transcriptome reveals two novel allergens Der f 37 and Der f 39.</title>
        <authorList>
            <person name="Chen J."/>
            <person name="Cai Z."/>
            <person name="Fan D."/>
            <person name="Hu J."/>
            <person name="Hou Y."/>
            <person name="He Y."/>
            <person name="Zhang Z."/>
            <person name="Zhao Z."/>
            <person name="Gao P."/>
            <person name="Hu W."/>
            <person name="Sun J."/>
            <person name="Li J."/>
            <person name="Ji K."/>
        </authorList>
    </citation>
    <scope>NUCLEOTIDE SEQUENCE</scope>
    <source>
        <strain evidence="12">JKM2019</strain>
    </source>
</reference>
<keyword evidence="14" id="KW-1185">Reference proteome</keyword>
<reference evidence="12" key="2">
    <citation type="submission" date="2020-06" db="EMBL/GenBank/DDBJ databases">
        <authorList>
            <person name="Ji K."/>
            <person name="Li J."/>
        </authorList>
    </citation>
    <scope>NUCLEOTIDE SEQUENCE</scope>
    <source>
        <strain evidence="12">JKM2019</strain>
        <tissue evidence="12">Whole body</tissue>
    </source>
</reference>
<comment type="caution">
    <text evidence="13">The sequence shown here is derived from an EMBL/GenBank/DDBJ whole genome shotgun (WGS) entry which is preliminary data.</text>
</comment>
<evidence type="ECO:0000256" key="7">
    <source>
        <dbReference type="ARBA" id="ARBA00023136"/>
    </source>
</evidence>
<name>A0A922L0S3_DERFA</name>
<feature type="region of interest" description="Disordered" evidence="10">
    <location>
        <begin position="90"/>
        <end position="123"/>
    </location>
</feature>
<gene>
    <name evidence="13" type="primary">VPS13D_1</name>
    <name evidence="13" type="ORF">DERF_009349</name>
    <name evidence="12" type="ORF">HUG17_7282</name>
</gene>
<dbReference type="Proteomes" id="UP000828236">
    <property type="component" value="Unassembled WGS sequence"/>
</dbReference>
<protein>
    <recommendedName>
        <fullName evidence="3">Signal peptidase complex subunit 1</fullName>
    </recommendedName>
    <alternativeName>
        <fullName evidence="8">Microsomal signal peptidase 12 kDa subunit</fullName>
    </alternativeName>
</protein>
<comment type="subcellular location">
    <subcellularLocation>
        <location evidence="1">Endoplasmic reticulum membrane</location>
        <topology evidence="1">Multi-pass membrane protein</topology>
    </subcellularLocation>
</comment>
<evidence type="ECO:0000313" key="13">
    <source>
        <dbReference type="EMBL" id="KAH9510849.1"/>
    </source>
</evidence>
<dbReference type="GO" id="GO:0006465">
    <property type="term" value="P:signal peptide processing"/>
    <property type="evidence" value="ECO:0007669"/>
    <property type="project" value="InterPro"/>
</dbReference>
<evidence type="ECO:0000256" key="3">
    <source>
        <dbReference type="ARBA" id="ARBA00017059"/>
    </source>
</evidence>
<reference evidence="13" key="4">
    <citation type="journal article" date="2022" name="Res Sq">
        <title>Comparative Genomics Reveals Insights into the Divergent Evolution of Astigmatic Mites and Household Pest Adaptations.</title>
        <authorList>
            <person name="Xiong Q."/>
            <person name="Wan A.T.-Y."/>
            <person name="Liu X.-Y."/>
            <person name="Fung C.S.-H."/>
            <person name="Xiao X."/>
            <person name="Malainual N."/>
            <person name="Hou J."/>
            <person name="Wang L."/>
            <person name="Wang M."/>
            <person name="Yang K."/>
            <person name="Cui Y."/>
            <person name="Leung E."/>
            <person name="Nong W."/>
            <person name="Shin S.-K."/>
            <person name="Au S."/>
            <person name="Jeong K.Y."/>
            <person name="Chew F.T."/>
            <person name="Hui J."/>
            <person name="Leung T.F."/>
            <person name="Tungtrongchitr A."/>
            <person name="Zhong N."/>
            <person name="Liu Z."/>
            <person name="Tsui S."/>
        </authorList>
    </citation>
    <scope>NUCLEOTIDE SEQUENCE</scope>
    <source>
        <strain evidence="13">Derf</strain>
        <tissue evidence="13">Whole organism</tissue>
    </source>
</reference>
<evidence type="ECO:0000256" key="11">
    <source>
        <dbReference type="SAM" id="Phobius"/>
    </source>
</evidence>
<dbReference type="OrthoDB" id="263893at2759"/>
<dbReference type="EMBL" id="SDOV01000009">
    <property type="protein sequence ID" value="KAH7637076.1"/>
    <property type="molecule type" value="Genomic_DNA"/>
</dbReference>
<evidence type="ECO:0000256" key="8">
    <source>
        <dbReference type="ARBA" id="ARBA00032913"/>
    </source>
</evidence>
<keyword evidence="4 11" id="KW-0812">Transmembrane</keyword>
<evidence type="ECO:0000256" key="6">
    <source>
        <dbReference type="ARBA" id="ARBA00022989"/>
    </source>
</evidence>
<keyword evidence="5" id="KW-0256">Endoplasmic reticulum</keyword>
<evidence type="ECO:0000313" key="14">
    <source>
        <dbReference type="Proteomes" id="UP000790347"/>
    </source>
</evidence>
<comment type="function">
    <text evidence="9">Component of the signal peptidase complex (SPC) which catalyzes the cleavage of N-terminal signal sequences from nascent proteins as they are translocated into the lumen of the endoplasmic reticulum. Dispensable for SPC enzymatic activity.</text>
</comment>
<evidence type="ECO:0000256" key="10">
    <source>
        <dbReference type="SAM" id="MobiDB-lite"/>
    </source>
</evidence>